<dbReference type="PANTHER" id="PTHR22765:SF406">
    <property type="entry name" value="PA AND RING FINGER DOMAIN PROTEIN (AFU_ORTHOLOGUE AFUA_2G02470)"/>
    <property type="match status" value="1"/>
</dbReference>
<dbReference type="GO" id="GO:0008270">
    <property type="term" value="F:zinc ion binding"/>
    <property type="evidence" value="ECO:0007669"/>
    <property type="project" value="UniProtKB-KW"/>
</dbReference>
<keyword evidence="7 10" id="KW-0472">Membrane</keyword>
<dbReference type="Proteomes" id="UP001303115">
    <property type="component" value="Unassembled WGS sequence"/>
</dbReference>
<evidence type="ECO:0000256" key="1">
    <source>
        <dbReference type="ARBA" id="ARBA00004370"/>
    </source>
</evidence>
<dbReference type="CDD" id="cd16454">
    <property type="entry name" value="RING-H2_PA-TM-RING"/>
    <property type="match status" value="1"/>
</dbReference>
<evidence type="ECO:0000256" key="6">
    <source>
        <dbReference type="ARBA" id="ARBA00022989"/>
    </source>
</evidence>
<keyword evidence="5" id="KW-0862">Zinc</keyword>
<keyword evidence="11" id="KW-0732">Signal</keyword>
<feature type="domain" description="RING-type" evidence="12">
    <location>
        <begin position="719"/>
        <end position="762"/>
    </location>
</feature>
<dbReference type="GO" id="GO:0006511">
    <property type="term" value="P:ubiquitin-dependent protein catabolic process"/>
    <property type="evidence" value="ECO:0007669"/>
    <property type="project" value="TreeGrafter"/>
</dbReference>
<keyword evidence="3" id="KW-0479">Metal-binding</keyword>
<dbReference type="InterPro" id="IPR013083">
    <property type="entry name" value="Znf_RING/FYVE/PHD"/>
</dbReference>
<organism evidence="13 14">
    <name type="scientific">Parachaetomium inaequale</name>
    <dbReference type="NCBI Taxonomy" id="2588326"/>
    <lineage>
        <taxon>Eukaryota</taxon>
        <taxon>Fungi</taxon>
        <taxon>Dikarya</taxon>
        <taxon>Ascomycota</taxon>
        <taxon>Pezizomycotina</taxon>
        <taxon>Sordariomycetes</taxon>
        <taxon>Sordariomycetidae</taxon>
        <taxon>Sordariales</taxon>
        <taxon>Chaetomiaceae</taxon>
        <taxon>Parachaetomium</taxon>
    </lineage>
</organism>
<evidence type="ECO:0000256" key="7">
    <source>
        <dbReference type="ARBA" id="ARBA00023136"/>
    </source>
</evidence>
<dbReference type="PANTHER" id="PTHR22765">
    <property type="entry name" value="RING FINGER AND PROTEASE ASSOCIATED DOMAIN-CONTAINING"/>
    <property type="match status" value="1"/>
</dbReference>
<feature type="compositionally biased region" description="Polar residues" evidence="9">
    <location>
        <begin position="313"/>
        <end position="322"/>
    </location>
</feature>
<feature type="signal peptide" evidence="11">
    <location>
        <begin position="1"/>
        <end position="23"/>
    </location>
</feature>
<feature type="transmembrane region" description="Helical" evidence="10">
    <location>
        <begin position="591"/>
        <end position="611"/>
    </location>
</feature>
<evidence type="ECO:0000256" key="10">
    <source>
        <dbReference type="SAM" id="Phobius"/>
    </source>
</evidence>
<dbReference type="FunFam" id="3.30.40.10:FF:000364">
    <property type="entry name" value="Protease-associated PA domain protein"/>
    <property type="match status" value="1"/>
</dbReference>
<keyword evidence="4 8" id="KW-0863">Zinc-finger</keyword>
<dbReference type="GO" id="GO:0061630">
    <property type="term" value="F:ubiquitin protein ligase activity"/>
    <property type="evidence" value="ECO:0007669"/>
    <property type="project" value="TreeGrafter"/>
</dbReference>
<feature type="region of interest" description="Disordered" evidence="9">
    <location>
        <begin position="313"/>
        <end position="358"/>
    </location>
</feature>
<dbReference type="SUPFAM" id="SSF52025">
    <property type="entry name" value="PA domain"/>
    <property type="match status" value="1"/>
</dbReference>
<feature type="compositionally biased region" description="Basic and acidic residues" evidence="9">
    <location>
        <begin position="850"/>
        <end position="861"/>
    </location>
</feature>
<comment type="subcellular location">
    <subcellularLocation>
        <location evidence="1">Membrane</location>
    </subcellularLocation>
</comment>
<evidence type="ECO:0000313" key="14">
    <source>
        <dbReference type="Proteomes" id="UP001303115"/>
    </source>
</evidence>
<feature type="chain" id="PRO_5043013294" description="RING-type domain-containing protein" evidence="11">
    <location>
        <begin position="24"/>
        <end position="861"/>
    </location>
</feature>
<dbReference type="GO" id="GO:0016020">
    <property type="term" value="C:membrane"/>
    <property type="evidence" value="ECO:0007669"/>
    <property type="project" value="UniProtKB-SubCell"/>
</dbReference>
<dbReference type="SMART" id="SM00184">
    <property type="entry name" value="RING"/>
    <property type="match status" value="1"/>
</dbReference>
<feature type="compositionally biased region" description="Polar residues" evidence="9">
    <location>
        <begin position="790"/>
        <end position="799"/>
    </location>
</feature>
<evidence type="ECO:0000256" key="11">
    <source>
        <dbReference type="SAM" id="SignalP"/>
    </source>
</evidence>
<dbReference type="InterPro" id="IPR046450">
    <property type="entry name" value="PA_dom_sf"/>
</dbReference>
<evidence type="ECO:0000256" key="5">
    <source>
        <dbReference type="ARBA" id="ARBA00022833"/>
    </source>
</evidence>
<dbReference type="Gene3D" id="3.30.40.10">
    <property type="entry name" value="Zinc/RING finger domain, C3HC4 (zinc finger)"/>
    <property type="match status" value="1"/>
</dbReference>
<reference evidence="14" key="1">
    <citation type="journal article" date="2023" name="Mol. Phylogenet. Evol.">
        <title>Genome-scale phylogeny and comparative genomics of the fungal order Sordariales.</title>
        <authorList>
            <person name="Hensen N."/>
            <person name="Bonometti L."/>
            <person name="Westerberg I."/>
            <person name="Brannstrom I.O."/>
            <person name="Guillou S."/>
            <person name="Cros-Aarteil S."/>
            <person name="Calhoun S."/>
            <person name="Haridas S."/>
            <person name="Kuo A."/>
            <person name="Mondo S."/>
            <person name="Pangilinan J."/>
            <person name="Riley R."/>
            <person name="LaButti K."/>
            <person name="Andreopoulos B."/>
            <person name="Lipzen A."/>
            <person name="Chen C."/>
            <person name="Yan M."/>
            <person name="Daum C."/>
            <person name="Ng V."/>
            <person name="Clum A."/>
            <person name="Steindorff A."/>
            <person name="Ohm R.A."/>
            <person name="Martin F."/>
            <person name="Silar P."/>
            <person name="Natvig D.O."/>
            <person name="Lalanne C."/>
            <person name="Gautier V."/>
            <person name="Ament-Velasquez S.L."/>
            <person name="Kruys A."/>
            <person name="Hutchinson M.I."/>
            <person name="Powell A.J."/>
            <person name="Barry K."/>
            <person name="Miller A.N."/>
            <person name="Grigoriev I.V."/>
            <person name="Debuchy R."/>
            <person name="Gladieux P."/>
            <person name="Hiltunen Thoren M."/>
            <person name="Johannesson H."/>
        </authorList>
    </citation>
    <scope>NUCLEOTIDE SEQUENCE [LARGE SCALE GENOMIC DNA]</scope>
    <source>
        <strain evidence="14">CBS 284.82</strain>
    </source>
</reference>
<dbReference type="Pfam" id="PF02225">
    <property type="entry name" value="PA"/>
    <property type="match status" value="1"/>
</dbReference>
<feature type="region of interest" description="Disordered" evidence="9">
    <location>
        <begin position="841"/>
        <end position="861"/>
    </location>
</feature>
<feature type="region of interest" description="Disordered" evidence="9">
    <location>
        <begin position="771"/>
        <end position="826"/>
    </location>
</feature>
<feature type="region of interest" description="Disordered" evidence="9">
    <location>
        <begin position="637"/>
        <end position="708"/>
    </location>
</feature>
<keyword evidence="14" id="KW-1185">Reference proteome</keyword>
<dbReference type="InterPro" id="IPR001841">
    <property type="entry name" value="Znf_RING"/>
</dbReference>
<comment type="caution">
    <text evidence="13">The sequence shown here is derived from an EMBL/GenBank/DDBJ whole genome shotgun (WGS) entry which is preliminary data.</text>
</comment>
<evidence type="ECO:0000256" key="8">
    <source>
        <dbReference type="PROSITE-ProRule" id="PRU00175"/>
    </source>
</evidence>
<dbReference type="AlphaFoldDB" id="A0AAN6PIG7"/>
<feature type="compositionally biased region" description="Polar residues" evidence="9">
    <location>
        <begin position="337"/>
        <end position="348"/>
    </location>
</feature>
<feature type="compositionally biased region" description="Polar residues" evidence="9">
    <location>
        <begin position="451"/>
        <end position="463"/>
    </location>
</feature>
<gene>
    <name evidence="13" type="ORF">C8A01DRAFT_45994</name>
</gene>
<dbReference type="EMBL" id="MU854371">
    <property type="protein sequence ID" value="KAK4040708.1"/>
    <property type="molecule type" value="Genomic_DNA"/>
</dbReference>
<sequence length="861" mass="91465">MRPPRIAILVLFFSASLFLVCRSISSIRRPSPVVASSPPQKSTFRALFSFTAPFSLFPPSAAISLTDDNSTFFPARPAAFGPPLPAKGLSGQLWIGSGFSDESLQDGEGEGELGCSDIPGWEDGRLKLAIKAAMQGSAKSKPNPLAHTAKSPKMNEMGKDPAVGGDAAPKKRPHTQPKPANDGTDDYLHQALQQTKSTYSKESTTSGSSHADIQSMQETAEITGKVALLSRGGCGFLEKVKWAQRRGAVALIVGDNQKGGPLIQMFARGNVDNVTIPSVFTSRTTAHLLSSLMQPGSFAEDILGDKGGPLLKAQQSAKTGGNSIAKKTPLSARHVPKTSTARGPTQGNVAPKTKKSTVTRRGWFSRLLHWGNSQDISSDTSRPPSSGRLDWVLVDDWDDENDKLIKTSLDKAAKDGAKGPSKASGDGFQIGVQDWRDPDLAGSTAEGNGVSDPQGSANDNAGSRSPGASARQAGKTGKTGNTPSADINGPKGGSITPGSGEYVPGAVGNPATSGSGKSQSSSDPRGGLLSKIFGGDDEAADKPGQAADEIRGSSATVAPPPPPVSPGNDAREGLWVTITPTGSASPFFDTLLVLVVSPLITLTVVYALLILRVKIRMRRWRAPKSVVDRLPVRTYHTVAPSPTQSPRAPSPTSSSPTTPLLQGSSRSRPRSRTTTGVPDSSDLLTADDSSQTPRLPSHEKISRGVSSEWKKHMGKQVECVVCLEEYVDGVSRVMSLPCGHEFHAECITPWLTTRRRTCPICKNDVVRSLARGTSSGPQYEPFHEDDYESNGESSDSTYQERPPSPNRLEDLERGPSWVNQGPRQDWQASRNDVWYSALASRFGGGSSFTTRREGSGEDRGR</sequence>
<dbReference type="SUPFAM" id="SSF57850">
    <property type="entry name" value="RING/U-box"/>
    <property type="match status" value="1"/>
</dbReference>
<proteinExistence type="predicted"/>
<dbReference type="PROSITE" id="PS50089">
    <property type="entry name" value="ZF_RING_2"/>
    <property type="match status" value="1"/>
</dbReference>
<evidence type="ECO:0000256" key="9">
    <source>
        <dbReference type="SAM" id="MobiDB-lite"/>
    </source>
</evidence>
<feature type="compositionally biased region" description="Low complexity" evidence="9">
    <location>
        <begin position="513"/>
        <end position="522"/>
    </location>
</feature>
<keyword evidence="6 10" id="KW-1133">Transmembrane helix</keyword>
<name>A0AAN6PIG7_9PEZI</name>
<protein>
    <recommendedName>
        <fullName evidence="12">RING-type domain-containing protein</fullName>
    </recommendedName>
</protein>
<evidence type="ECO:0000259" key="12">
    <source>
        <dbReference type="PROSITE" id="PS50089"/>
    </source>
</evidence>
<dbReference type="GO" id="GO:0005737">
    <property type="term" value="C:cytoplasm"/>
    <property type="evidence" value="ECO:0007669"/>
    <property type="project" value="TreeGrafter"/>
</dbReference>
<evidence type="ECO:0000256" key="3">
    <source>
        <dbReference type="ARBA" id="ARBA00022723"/>
    </source>
</evidence>
<feature type="region of interest" description="Disordered" evidence="9">
    <location>
        <begin position="411"/>
        <end position="572"/>
    </location>
</feature>
<dbReference type="InterPro" id="IPR011016">
    <property type="entry name" value="Znf_RING-CH"/>
</dbReference>
<dbReference type="CDD" id="cd04813">
    <property type="entry name" value="PA_1"/>
    <property type="match status" value="1"/>
</dbReference>
<dbReference type="SMART" id="SM00744">
    <property type="entry name" value="RINGv"/>
    <property type="match status" value="1"/>
</dbReference>
<evidence type="ECO:0000256" key="2">
    <source>
        <dbReference type="ARBA" id="ARBA00022692"/>
    </source>
</evidence>
<feature type="region of interest" description="Disordered" evidence="9">
    <location>
        <begin position="134"/>
        <end position="185"/>
    </location>
</feature>
<dbReference type="InterPro" id="IPR051826">
    <property type="entry name" value="E3_ubiquitin-ligase_domain"/>
</dbReference>
<dbReference type="Gene3D" id="3.50.30.30">
    <property type="match status" value="1"/>
</dbReference>
<dbReference type="Pfam" id="PF13639">
    <property type="entry name" value="zf-RING_2"/>
    <property type="match status" value="1"/>
</dbReference>
<accession>A0AAN6PIG7</accession>
<evidence type="ECO:0000256" key="4">
    <source>
        <dbReference type="ARBA" id="ARBA00022771"/>
    </source>
</evidence>
<keyword evidence="2 10" id="KW-0812">Transmembrane</keyword>
<feature type="compositionally biased region" description="Polar residues" evidence="9">
    <location>
        <begin position="817"/>
        <end position="826"/>
    </location>
</feature>
<dbReference type="InterPro" id="IPR003137">
    <property type="entry name" value="PA_domain"/>
</dbReference>
<evidence type="ECO:0000313" key="13">
    <source>
        <dbReference type="EMBL" id="KAK4040708.1"/>
    </source>
</evidence>
<feature type="compositionally biased region" description="Low complexity" evidence="9">
    <location>
        <begin position="639"/>
        <end position="690"/>
    </location>
</feature>